<dbReference type="RefSeq" id="WP_250916304.1">
    <property type="nucleotide sequence ID" value="NZ_JAMXLX010000011.1"/>
</dbReference>
<evidence type="ECO:0000313" key="2">
    <source>
        <dbReference type="Proteomes" id="UP001155380"/>
    </source>
</evidence>
<reference evidence="1" key="1">
    <citation type="submission" date="2022-06" db="EMBL/GenBank/DDBJ databases">
        <authorList>
            <person name="Sun Q."/>
        </authorList>
    </citation>
    <scope>NUCLEOTIDE SEQUENCE</scope>
    <source>
        <strain evidence="1">S101</strain>
    </source>
</reference>
<proteinExistence type="predicted"/>
<organism evidence="1 2">
    <name type="scientific">Ciceribacter sichuanensis</name>
    <dbReference type="NCBI Taxonomy" id="2949647"/>
    <lineage>
        <taxon>Bacteria</taxon>
        <taxon>Pseudomonadati</taxon>
        <taxon>Pseudomonadota</taxon>
        <taxon>Alphaproteobacteria</taxon>
        <taxon>Hyphomicrobiales</taxon>
        <taxon>Rhizobiaceae</taxon>
        <taxon>Ciceribacter</taxon>
    </lineage>
</organism>
<accession>A0AAJ1F998</accession>
<gene>
    <name evidence="1" type="ORF">NBH21_23675</name>
</gene>
<dbReference type="Proteomes" id="UP001155380">
    <property type="component" value="Unassembled WGS sequence"/>
</dbReference>
<name>A0AAJ1F998_9HYPH</name>
<evidence type="ECO:0000313" key="1">
    <source>
        <dbReference type="EMBL" id="MCO5959782.1"/>
    </source>
</evidence>
<comment type="caution">
    <text evidence="1">The sequence shown here is derived from an EMBL/GenBank/DDBJ whole genome shotgun (WGS) entry which is preliminary data.</text>
</comment>
<dbReference type="AlphaFoldDB" id="A0AAJ1F998"/>
<protein>
    <submittedName>
        <fullName evidence="1">Uncharacterized protein</fullName>
    </submittedName>
</protein>
<sequence length="182" mass="20075">MTDTPTGSVYTLSEASAHLRLTNRGVAKLAKAHGLCMVRGRDILFTDGDIEAIKDVLRAPATSPRPATVRIAPGGDLLKDIAWRFGPSCSVDRRQMEVLRALAVSRRPLTHKQIDRAGPRTIDTFLDRGLAIEVGRDDQGDKKVSITAKGREKIAVVDRWIELRRKHGKGPGGWGRHLKEKI</sequence>
<dbReference type="EMBL" id="JAMXLX010000011">
    <property type="protein sequence ID" value="MCO5959782.1"/>
    <property type="molecule type" value="Genomic_DNA"/>
</dbReference>